<evidence type="ECO:0000313" key="1">
    <source>
        <dbReference type="EMBL" id="KAK6359333.1"/>
    </source>
</evidence>
<organism evidence="1 2">
    <name type="scientific">Orbilia brochopaga</name>
    <dbReference type="NCBI Taxonomy" id="3140254"/>
    <lineage>
        <taxon>Eukaryota</taxon>
        <taxon>Fungi</taxon>
        <taxon>Dikarya</taxon>
        <taxon>Ascomycota</taxon>
        <taxon>Pezizomycotina</taxon>
        <taxon>Orbiliomycetes</taxon>
        <taxon>Orbiliales</taxon>
        <taxon>Orbiliaceae</taxon>
        <taxon>Orbilia</taxon>
    </lineage>
</organism>
<keyword evidence="2" id="KW-1185">Reference proteome</keyword>
<dbReference type="EMBL" id="JAVHNQ010000001">
    <property type="protein sequence ID" value="KAK6359333.1"/>
    <property type="molecule type" value="Genomic_DNA"/>
</dbReference>
<reference evidence="1 2" key="1">
    <citation type="submission" date="2019-10" db="EMBL/GenBank/DDBJ databases">
        <authorList>
            <person name="Palmer J.M."/>
        </authorList>
    </citation>
    <scope>NUCLEOTIDE SEQUENCE [LARGE SCALE GENOMIC DNA]</scope>
    <source>
        <strain evidence="1 2">TWF696</strain>
    </source>
</reference>
<comment type="caution">
    <text evidence="1">The sequence shown here is derived from an EMBL/GenBank/DDBJ whole genome shotgun (WGS) entry which is preliminary data.</text>
</comment>
<dbReference type="AlphaFoldDB" id="A0AAV9VBU7"/>
<proteinExistence type="predicted"/>
<sequence>MARYLFASRTTTVLTLLAPPALYMSATFARLLYQYPASSIHASHPIFLTEDSARYKQLDAHWFTTRITLRYLRPRSLDATRDARTPVEVWTAAFFSTPTFSLEARGCGWLLGRGFTTGDQARGGVYVGQRLAHGLFRIVSMDKDGGEGKGGAEGELSREDQRQRLLGRVIISFWIPDGMVHVWEVAAARYGLPWRLLSGGRHCFEILEDETGSLREGRGEKEEEEYVTVRMGCVADLERVNRVDGREDGKGLAGWALWLHEMYARWLVDAAVRKLKRDW</sequence>
<dbReference type="Proteomes" id="UP001375240">
    <property type="component" value="Unassembled WGS sequence"/>
</dbReference>
<name>A0AAV9VBU7_9PEZI</name>
<evidence type="ECO:0000313" key="2">
    <source>
        <dbReference type="Proteomes" id="UP001375240"/>
    </source>
</evidence>
<protein>
    <submittedName>
        <fullName evidence="1">Uncharacterized protein</fullName>
    </submittedName>
</protein>
<gene>
    <name evidence="1" type="ORF">TWF696_000494</name>
</gene>
<accession>A0AAV9VBU7</accession>